<evidence type="ECO:0000256" key="1">
    <source>
        <dbReference type="SAM" id="MobiDB-lite"/>
    </source>
</evidence>
<name>A0A0U3LJV4_STRGL</name>
<reference evidence="4 5" key="1">
    <citation type="journal article" date="2012" name="J. Bacteriol.">
        <title>Draft genome sequence of Streptomyces globisporus C-1027, which produces an antitumor antibiotic consisting of a nine-membered enediyne with a chromoprotein.</title>
        <authorList>
            <person name="Wang L."/>
            <person name="Wang S."/>
            <person name="He Q."/>
            <person name="Yu T."/>
            <person name="Li Q."/>
            <person name="Hong B."/>
        </authorList>
    </citation>
    <scope>NUCLEOTIDE SEQUENCE [LARGE SCALE GENOMIC DNA]</scope>
    <source>
        <strain evidence="4 5">C-1027</strain>
    </source>
</reference>
<keyword evidence="2" id="KW-0812">Transmembrane</keyword>
<dbReference type="GO" id="GO:0005886">
    <property type="term" value="C:plasma membrane"/>
    <property type="evidence" value="ECO:0007669"/>
    <property type="project" value="InterPro"/>
</dbReference>
<feature type="region of interest" description="Disordered" evidence="1">
    <location>
        <begin position="73"/>
        <end position="114"/>
    </location>
</feature>
<organism evidence="4 5">
    <name type="scientific">Streptomyces globisporus C-1027</name>
    <dbReference type="NCBI Taxonomy" id="1172567"/>
    <lineage>
        <taxon>Bacteria</taxon>
        <taxon>Bacillati</taxon>
        <taxon>Actinomycetota</taxon>
        <taxon>Actinomycetes</taxon>
        <taxon>Kitasatosporales</taxon>
        <taxon>Streptomycetaceae</taxon>
        <taxon>Streptomyces</taxon>
    </lineage>
</organism>
<dbReference type="Pfam" id="PF10099">
    <property type="entry name" value="RskA_C"/>
    <property type="match status" value="1"/>
</dbReference>
<evidence type="ECO:0000313" key="5">
    <source>
        <dbReference type="Proteomes" id="UP000064183"/>
    </source>
</evidence>
<dbReference type="InterPro" id="IPR018764">
    <property type="entry name" value="RskA_C"/>
</dbReference>
<feature type="transmembrane region" description="Helical" evidence="2">
    <location>
        <begin position="120"/>
        <end position="143"/>
    </location>
</feature>
<dbReference type="RefSeq" id="WP_010056169.1">
    <property type="nucleotide sequence ID" value="NZ_CP013738.1"/>
</dbReference>
<dbReference type="STRING" id="1172567.WQO_03660"/>
<dbReference type="Proteomes" id="UP000064183">
    <property type="component" value="Chromosome"/>
</dbReference>
<dbReference type="KEGG" id="sgb:WQO_03660"/>
<dbReference type="GeneID" id="27781394"/>
<dbReference type="EMBL" id="CP013738">
    <property type="protein sequence ID" value="ALU92521.1"/>
    <property type="molecule type" value="Genomic_DNA"/>
</dbReference>
<evidence type="ECO:0000256" key="2">
    <source>
        <dbReference type="SAM" id="Phobius"/>
    </source>
</evidence>
<protein>
    <recommendedName>
        <fullName evidence="3">Anti-sigma K factor RskA C-terminal domain-containing protein</fullName>
    </recommendedName>
</protein>
<sequence>MQHSDLDELAMLALGDVPPPSVAAHVLDCTECAAELADLRRVLDVGRSTAEPLELVEPPPEVWSGICAELGLSSKGADSPTPGEDSPTYGSPPSSVEDVGTVPDGRAGGDGNGRRRRRSALALAAAAALLGAAAGSGLTWWAVDRQEPSTVAGTSRALDPLLPSALGSARMGDAAGQRKLDIKVEGLPKTTGYFEVWLMDRSHKKLISMGVLGADGHAVLPVPDNVDLGEYPIVDVSVQEFNGSPEHSGNSVVRGAFAST</sequence>
<feature type="domain" description="Anti-sigma K factor RskA C-terminal" evidence="3">
    <location>
        <begin position="123"/>
        <end position="249"/>
    </location>
</feature>
<dbReference type="AlphaFoldDB" id="A0A0U3LJV4"/>
<proteinExistence type="predicted"/>
<evidence type="ECO:0000259" key="3">
    <source>
        <dbReference type="Pfam" id="PF10099"/>
    </source>
</evidence>
<keyword evidence="2" id="KW-1133">Transmembrane helix</keyword>
<accession>A0A0U3LJV4</accession>
<gene>
    <name evidence="4" type="ORF">WQO_03660</name>
</gene>
<evidence type="ECO:0000313" key="4">
    <source>
        <dbReference type="EMBL" id="ALU92521.1"/>
    </source>
</evidence>
<keyword evidence="2" id="KW-0472">Membrane</keyword>